<dbReference type="PANTHER" id="PTHR33371:SF15">
    <property type="entry name" value="LIPOPROTEIN LPRN"/>
    <property type="match status" value="1"/>
</dbReference>
<dbReference type="RefSeq" id="WP_163895927.1">
    <property type="nucleotide sequence ID" value="NZ_BLLB01000002.1"/>
</dbReference>
<dbReference type="Pfam" id="PF02470">
    <property type="entry name" value="MlaD"/>
    <property type="match status" value="1"/>
</dbReference>
<organism evidence="4 5">
    <name type="scientific">Mycolicibacterium hippocampi</name>
    <dbReference type="NCBI Taxonomy" id="659824"/>
    <lineage>
        <taxon>Bacteria</taxon>
        <taxon>Bacillati</taxon>
        <taxon>Actinomycetota</taxon>
        <taxon>Actinomycetes</taxon>
        <taxon>Mycobacteriales</taxon>
        <taxon>Mycobacteriaceae</taxon>
        <taxon>Mycolicibacterium</taxon>
    </lineage>
</organism>
<dbReference type="Pfam" id="PF11887">
    <property type="entry name" value="Mce4_CUP1"/>
    <property type="match status" value="1"/>
</dbReference>
<evidence type="ECO:0000259" key="3">
    <source>
        <dbReference type="Pfam" id="PF11887"/>
    </source>
</evidence>
<protein>
    <submittedName>
        <fullName evidence="4">Mammalian cell entry protein</fullName>
    </submittedName>
</protein>
<feature type="domain" description="Mce/MlaD" evidence="2">
    <location>
        <begin position="34"/>
        <end position="109"/>
    </location>
</feature>
<accession>A0A7I9ZP34</accession>
<dbReference type="AlphaFoldDB" id="A0A7I9ZP34"/>
<name>A0A7I9ZP34_9MYCO</name>
<dbReference type="InterPro" id="IPR005693">
    <property type="entry name" value="Mce"/>
</dbReference>
<dbReference type="Proteomes" id="UP000465304">
    <property type="component" value="Unassembled WGS sequence"/>
</dbReference>
<gene>
    <name evidence="4" type="ORF">MHIP_30920</name>
</gene>
<evidence type="ECO:0000313" key="5">
    <source>
        <dbReference type="Proteomes" id="UP000465304"/>
    </source>
</evidence>
<dbReference type="EMBL" id="BLLB01000002">
    <property type="protein sequence ID" value="GFH02609.1"/>
    <property type="molecule type" value="Genomic_DNA"/>
</dbReference>
<dbReference type="InterPro" id="IPR003399">
    <property type="entry name" value="Mce/MlaD"/>
</dbReference>
<keyword evidence="5" id="KW-1185">Reference proteome</keyword>
<comment type="caution">
    <text evidence="4">The sequence shown here is derived from an EMBL/GenBank/DDBJ whole genome shotgun (WGS) entry which is preliminary data.</text>
</comment>
<feature type="region of interest" description="Disordered" evidence="1">
    <location>
        <begin position="347"/>
        <end position="370"/>
    </location>
</feature>
<sequence>MALAAVAVTLSACGSWQGIAGVPLPGGPGTRSSHVTVYVQMPDTLALNVNSRVRVADVYVGRIRGIELINWVATVTVDLEPDVMLPVNASATIGQTTLLGTQHLELTPPARPSPTPLRDGDTIPLPRATAFPTTERTLAAISTILTGGGIHNLETIQTEVNAALTGRADRIREFLGRLDTFTAELDRQRADVTRAIDSTNDLLSIMANRASTLDTVLTQIPPLVEYFADSRDSIGEAITALGRLSAAATSSLKGINDDIHANLESLRRPLRELARSAPLLVETLSFLVTNPFPIDNIGKVVRGDYINASITVDLTLSALDNGWLSGTALSGSLRALEQAWGRNPSEMIPDVRFTPNPHNAPGGPLVERGE</sequence>
<dbReference type="GO" id="GO:0005576">
    <property type="term" value="C:extracellular region"/>
    <property type="evidence" value="ECO:0007669"/>
    <property type="project" value="TreeGrafter"/>
</dbReference>
<feature type="domain" description="Mammalian cell entry C-terminal" evidence="3">
    <location>
        <begin position="113"/>
        <end position="285"/>
    </location>
</feature>
<reference evidence="4 5" key="1">
    <citation type="journal article" date="2019" name="Emerg. Microbes Infect.">
        <title>Comprehensive subspecies identification of 175 nontuberculous mycobacteria species based on 7547 genomic profiles.</title>
        <authorList>
            <person name="Matsumoto Y."/>
            <person name="Kinjo T."/>
            <person name="Motooka D."/>
            <person name="Nabeya D."/>
            <person name="Jung N."/>
            <person name="Uechi K."/>
            <person name="Horii T."/>
            <person name="Iida T."/>
            <person name="Fujita J."/>
            <person name="Nakamura S."/>
        </authorList>
    </citation>
    <scope>NUCLEOTIDE SEQUENCE [LARGE SCALE GENOMIC DNA]</scope>
    <source>
        <strain evidence="4 5">JCM 30996</strain>
    </source>
</reference>
<dbReference type="NCBIfam" id="TIGR00996">
    <property type="entry name" value="Mtu_fam_mce"/>
    <property type="match status" value="1"/>
</dbReference>
<evidence type="ECO:0000313" key="4">
    <source>
        <dbReference type="EMBL" id="GFH02609.1"/>
    </source>
</evidence>
<dbReference type="PANTHER" id="PTHR33371">
    <property type="entry name" value="INTERMEMBRANE PHOSPHOLIPID TRANSPORT SYSTEM BINDING PROTEIN MLAD-RELATED"/>
    <property type="match status" value="1"/>
</dbReference>
<proteinExistence type="predicted"/>
<dbReference type="InterPro" id="IPR052336">
    <property type="entry name" value="MlaD_Phospholipid_Transporter"/>
</dbReference>
<dbReference type="InterPro" id="IPR024516">
    <property type="entry name" value="Mce_C"/>
</dbReference>
<evidence type="ECO:0000256" key="1">
    <source>
        <dbReference type="SAM" id="MobiDB-lite"/>
    </source>
</evidence>
<evidence type="ECO:0000259" key="2">
    <source>
        <dbReference type="Pfam" id="PF02470"/>
    </source>
</evidence>